<evidence type="ECO:0000256" key="7">
    <source>
        <dbReference type="SAM" id="MobiDB-lite"/>
    </source>
</evidence>
<gene>
    <name evidence="9" type="ORF">MBM_01606</name>
</gene>
<feature type="domain" description="Protein kinase" evidence="8">
    <location>
        <begin position="125"/>
        <end position="412"/>
    </location>
</feature>
<dbReference type="eggNOG" id="KOG0594">
    <property type="taxonomic scope" value="Eukaryota"/>
</dbReference>
<dbReference type="Gene3D" id="3.30.200.20">
    <property type="entry name" value="Phosphorylase Kinase, domain 1"/>
    <property type="match status" value="1"/>
</dbReference>
<accession>K1Y3E5</accession>
<dbReference type="PANTHER" id="PTHR24056">
    <property type="entry name" value="CELL DIVISION PROTEIN KINASE"/>
    <property type="match status" value="1"/>
</dbReference>
<dbReference type="Proteomes" id="UP000006753">
    <property type="component" value="Unassembled WGS sequence"/>
</dbReference>
<dbReference type="InterPro" id="IPR008271">
    <property type="entry name" value="Ser/Thr_kinase_AS"/>
</dbReference>
<dbReference type="GO" id="GO:0030332">
    <property type="term" value="F:cyclin binding"/>
    <property type="evidence" value="ECO:0007669"/>
    <property type="project" value="TreeGrafter"/>
</dbReference>
<dbReference type="SUPFAM" id="SSF56112">
    <property type="entry name" value="Protein kinase-like (PK-like)"/>
    <property type="match status" value="1"/>
</dbReference>
<dbReference type="InterPro" id="IPR011009">
    <property type="entry name" value="Kinase-like_dom_sf"/>
</dbReference>
<dbReference type="EC" id="2.7.11.22" evidence="2"/>
<dbReference type="Pfam" id="PF00069">
    <property type="entry name" value="Pkinase"/>
    <property type="match status" value="1"/>
</dbReference>
<dbReference type="HOGENOM" id="CLU_000288_181_6_1"/>
<dbReference type="InterPro" id="IPR050108">
    <property type="entry name" value="CDK"/>
</dbReference>
<dbReference type="STRING" id="1072389.K1Y3E5"/>
<comment type="similarity">
    <text evidence="1">Belongs to the protein kinase superfamily. CMGC Ser/Thr protein kinase family. CDC2/CDKX subfamily.</text>
</comment>
<feature type="compositionally biased region" description="Polar residues" evidence="7">
    <location>
        <begin position="17"/>
        <end position="39"/>
    </location>
</feature>
<keyword evidence="4" id="KW-0067">ATP-binding</keyword>
<dbReference type="InParanoid" id="K1Y3E5"/>
<dbReference type="GO" id="GO:0005634">
    <property type="term" value="C:nucleus"/>
    <property type="evidence" value="ECO:0007669"/>
    <property type="project" value="TreeGrafter"/>
</dbReference>
<dbReference type="KEGG" id="mbe:MBM_01606"/>
<evidence type="ECO:0000256" key="3">
    <source>
        <dbReference type="ARBA" id="ARBA00022741"/>
    </source>
</evidence>
<dbReference type="GO" id="GO:0005737">
    <property type="term" value="C:cytoplasm"/>
    <property type="evidence" value="ECO:0007669"/>
    <property type="project" value="TreeGrafter"/>
</dbReference>
<dbReference type="SMART" id="SM00220">
    <property type="entry name" value="S_TKc"/>
    <property type="match status" value="1"/>
</dbReference>
<reference evidence="9 10" key="1">
    <citation type="journal article" date="2012" name="BMC Genomics">
        <title>Sequencing the genome of Marssonina brunnea reveals fungus-poplar co-evolution.</title>
        <authorList>
            <person name="Zhu S."/>
            <person name="Cao Y.-Z."/>
            <person name="Jiang C."/>
            <person name="Tan B.-Y."/>
            <person name="Wang Z."/>
            <person name="Feng S."/>
            <person name="Zhang L."/>
            <person name="Su X.-H."/>
            <person name="Brejova B."/>
            <person name="Vinar T."/>
            <person name="Xu M."/>
            <person name="Wang M.-X."/>
            <person name="Zhang S.-G."/>
            <person name="Huang M.-R."/>
            <person name="Wu R."/>
            <person name="Zhou Y."/>
        </authorList>
    </citation>
    <scope>NUCLEOTIDE SEQUENCE [LARGE SCALE GENOMIC DNA]</scope>
    <source>
        <strain evidence="9 10">MB_m1</strain>
    </source>
</reference>
<dbReference type="GO" id="GO:0007165">
    <property type="term" value="P:signal transduction"/>
    <property type="evidence" value="ECO:0007669"/>
    <property type="project" value="TreeGrafter"/>
</dbReference>
<sequence length="416" mass="45968">MYLGLRRPLANRVNKAGQHNTSSTIYLNGRQNPSMASTSNWRSELGAANRYENIEKLRRSIEAKGLSSTGTAHKSAFAVETEAYNTSESREAYDEACSAIIDEPPPDLSFPEHEPTTPGLPIGNYSSCHHIAAGLISEVYQSKLLALKVITETRNIEPHNPLREAKILTELSHRSIIKLTETFKDQEGRLVLVFPFVPLTLAKVIGRGAVPEEITKACFRDLLSALAYLHESGIIHRDIKPSNLLLASKTGPAYLSDFGTAWHPTLSAGDEPAHHKVLEVGTTCYRAPETLFGNRAYGTSLDMWAAGTMLVECLRKPPTPLFESRETSEDGNQLGLILSIFKTVGTPTEEIWPEARAFSTPPFKWYQAFPGKSWEELLPGVDEHARDLVGRLVCFESGRRATAAESLAHPYLSNTR</sequence>
<feature type="region of interest" description="Disordered" evidence="7">
    <location>
        <begin position="13"/>
        <end position="39"/>
    </location>
</feature>
<dbReference type="Gene3D" id="1.10.510.10">
    <property type="entry name" value="Transferase(Phosphotransferase) domain 1"/>
    <property type="match status" value="1"/>
</dbReference>
<evidence type="ECO:0000256" key="4">
    <source>
        <dbReference type="ARBA" id="ARBA00022840"/>
    </source>
</evidence>
<dbReference type="GO" id="GO:0010389">
    <property type="term" value="P:regulation of G2/M transition of mitotic cell cycle"/>
    <property type="evidence" value="ECO:0007669"/>
    <property type="project" value="TreeGrafter"/>
</dbReference>
<evidence type="ECO:0000313" key="9">
    <source>
        <dbReference type="EMBL" id="EKD19654.1"/>
    </source>
</evidence>
<evidence type="ECO:0000259" key="8">
    <source>
        <dbReference type="PROSITE" id="PS50011"/>
    </source>
</evidence>
<comment type="catalytic activity">
    <reaction evidence="6">
        <text>L-seryl-[protein] + ATP = O-phospho-L-seryl-[protein] + ADP + H(+)</text>
        <dbReference type="Rhea" id="RHEA:17989"/>
        <dbReference type="Rhea" id="RHEA-COMP:9863"/>
        <dbReference type="Rhea" id="RHEA-COMP:11604"/>
        <dbReference type="ChEBI" id="CHEBI:15378"/>
        <dbReference type="ChEBI" id="CHEBI:29999"/>
        <dbReference type="ChEBI" id="CHEBI:30616"/>
        <dbReference type="ChEBI" id="CHEBI:83421"/>
        <dbReference type="ChEBI" id="CHEBI:456216"/>
        <dbReference type="EC" id="2.7.11.22"/>
    </reaction>
</comment>
<dbReference type="GO" id="GO:0000082">
    <property type="term" value="P:G1/S transition of mitotic cell cycle"/>
    <property type="evidence" value="ECO:0007669"/>
    <property type="project" value="TreeGrafter"/>
</dbReference>
<dbReference type="PANTHER" id="PTHR24056:SF576">
    <property type="entry name" value="SERINE_THREONINE-PROTEIN KINASE CSK1"/>
    <property type="match status" value="1"/>
</dbReference>
<dbReference type="OMA" id="FELWTVF"/>
<dbReference type="GO" id="GO:0004693">
    <property type="term" value="F:cyclin-dependent protein serine/threonine kinase activity"/>
    <property type="evidence" value="ECO:0007669"/>
    <property type="project" value="UniProtKB-EC"/>
</dbReference>
<dbReference type="PROSITE" id="PS50011">
    <property type="entry name" value="PROTEIN_KINASE_DOM"/>
    <property type="match status" value="1"/>
</dbReference>
<dbReference type="GeneID" id="18757541"/>
<name>K1Y3E5_MARBU</name>
<dbReference type="OrthoDB" id="413582at2759"/>
<dbReference type="PROSITE" id="PS00108">
    <property type="entry name" value="PROTEIN_KINASE_ST"/>
    <property type="match status" value="1"/>
</dbReference>
<comment type="catalytic activity">
    <reaction evidence="5">
        <text>L-threonyl-[protein] + ATP = O-phospho-L-threonyl-[protein] + ADP + H(+)</text>
        <dbReference type="Rhea" id="RHEA:46608"/>
        <dbReference type="Rhea" id="RHEA-COMP:11060"/>
        <dbReference type="Rhea" id="RHEA-COMP:11605"/>
        <dbReference type="ChEBI" id="CHEBI:15378"/>
        <dbReference type="ChEBI" id="CHEBI:30013"/>
        <dbReference type="ChEBI" id="CHEBI:30616"/>
        <dbReference type="ChEBI" id="CHEBI:61977"/>
        <dbReference type="ChEBI" id="CHEBI:456216"/>
        <dbReference type="EC" id="2.7.11.22"/>
    </reaction>
</comment>
<dbReference type="GO" id="GO:0005524">
    <property type="term" value="F:ATP binding"/>
    <property type="evidence" value="ECO:0007669"/>
    <property type="project" value="UniProtKB-KW"/>
</dbReference>
<evidence type="ECO:0000256" key="6">
    <source>
        <dbReference type="ARBA" id="ARBA00048367"/>
    </source>
</evidence>
<dbReference type="GO" id="GO:0000307">
    <property type="term" value="C:cyclin-dependent protein kinase holoenzyme complex"/>
    <property type="evidence" value="ECO:0007669"/>
    <property type="project" value="TreeGrafter"/>
</dbReference>
<protein>
    <recommendedName>
        <fullName evidence="2">cyclin-dependent kinase</fullName>
        <ecNumber evidence="2">2.7.11.22</ecNumber>
    </recommendedName>
</protein>
<evidence type="ECO:0000313" key="10">
    <source>
        <dbReference type="Proteomes" id="UP000006753"/>
    </source>
</evidence>
<dbReference type="InterPro" id="IPR000719">
    <property type="entry name" value="Prot_kinase_dom"/>
</dbReference>
<proteinExistence type="inferred from homology"/>
<evidence type="ECO:0000256" key="5">
    <source>
        <dbReference type="ARBA" id="ARBA00047811"/>
    </source>
</evidence>
<keyword evidence="3" id="KW-0547">Nucleotide-binding</keyword>
<dbReference type="AlphaFoldDB" id="K1Y3E5"/>
<keyword evidence="10" id="KW-1185">Reference proteome</keyword>
<organism evidence="9 10">
    <name type="scientific">Marssonina brunnea f. sp. multigermtubi (strain MB_m1)</name>
    <name type="common">Marssonina leaf spot fungus</name>
    <dbReference type="NCBI Taxonomy" id="1072389"/>
    <lineage>
        <taxon>Eukaryota</taxon>
        <taxon>Fungi</taxon>
        <taxon>Dikarya</taxon>
        <taxon>Ascomycota</taxon>
        <taxon>Pezizomycotina</taxon>
        <taxon>Leotiomycetes</taxon>
        <taxon>Helotiales</taxon>
        <taxon>Drepanopezizaceae</taxon>
        <taxon>Drepanopeziza</taxon>
    </lineage>
</organism>
<evidence type="ECO:0000256" key="1">
    <source>
        <dbReference type="ARBA" id="ARBA00006485"/>
    </source>
</evidence>
<evidence type="ECO:0000256" key="2">
    <source>
        <dbReference type="ARBA" id="ARBA00012425"/>
    </source>
</evidence>
<dbReference type="EMBL" id="JH921430">
    <property type="protein sequence ID" value="EKD19654.1"/>
    <property type="molecule type" value="Genomic_DNA"/>
</dbReference>
<dbReference type="GO" id="GO:0010468">
    <property type="term" value="P:regulation of gene expression"/>
    <property type="evidence" value="ECO:0007669"/>
    <property type="project" value="TreeGrafter"/>
</dbReference>